<accession>A0A6A6NKX9</accession>
<proteinExistence type="predicted"/>
<dbReference type="OrthoDB" id="5030973at2759"/>
<feature type="compositionally biased region" description="Polar residues" evidence="1">
    <location>
        <begin position="1"/>
        <end position="10"/>
    </location>
</feature>
<evidence type="ECO:0000313" key="2">
    <source>
        <dbReference type="EMBL" id="KAF2452372.1"/>
    </source>
</evidence>
<protein>
    <submittedName>
        <fullName evidence="2">Uncharacterized protein</fullName>
    </submittedName>
</protein>
<dbReference type="AlphaFoldDB" id="A0A6A6NKX9"/>
<organism evidence="2 3">
    <name type="scientific">Lineolata rhizophorae</name>
    <dbReference type="NCBI Taxonomy" id="578093"/>
    <lineage>
        <taxon>Eukaryota</taxon>
        <taxon>Fungi</taxon>
        <taxon>Dikarya</taxon>
        <taxon>Ascomycota</taxon>
        <taxon>Pezizomycotina</taxon>
        <taxon>Dothideomycetes</taxon>
        <taxon>Dothideomycetes incertae sedis</taxon>
        <taxon>Lineolatales</taxon>
        <taxon>Lineolataceae</taxon>
        <taxon>Lineolata</taxon>
    </lineage>
</organism>
<evidence type="ECO:0000256" key="1">
    <source>
        <dbReference type="SAM" id="MobiDB-lite"/>
    </source>
</evidence>
<feature type="region of interest" description="Disordered" evidence="1">
    <location>
        <begin position="1"/>
        <end position="32"/>
    </location>
</feature>
<name>A0A6A6NKX9_9PEZI</name>
<dbReference type="Proteomes" id="UP000799766">
    <property type="component" value="Unassembled WGS sequence"/>
</dbReference>
<dbReference type="EMBL" id="MU001710">
    <property type="protein sequence ID" value="KAF2452372.1"/>
    <property type="molecule type" value="Genomic_DNA"/>
</dbReference>
<gene>
    <name evidence="2" type="ORF">BDY21DRAFT_359304</name>
</gene>
<keyword evidence="3" id="KW-1185">Reference proteome</keyword>
<feature type="compositionally biased region" description="Polar residues" evidence="1">
    <location>
        <begin position="17"/>
        <end position="32"/>
    </location>
</feature>
<evidence type="ECO:0000313" key="3">
    <source>
        <dbReference type="Proteomes" id="UP000799766"/>
    </source>
</evidence>
<reference evidence="2" key="1">
    <citation type="journal article" date="2020" name="Stud. Mycol.">
        <title>101 Dothideomycetes genomes: a test case for predicting lifestyles and emergence of pathogens.</title>
        <authorList>
            <person name="Haridas S."/>
            <person name="Albert R."/>
            <person name="Binder M."/>
            <person name="Bloem J."/>
            <person name="Labutti K."/>
            <person name="Salamov A."/>
            <person name="Andreopoulos B."/>
            <person name="Baker S."/>
            <person name="Barry K."/>
            <person name="Bills G."/>
            <person name="Bluhm B."/>
            <person name="Cannon C."/>
            <person name="Castanera R."/>
            <person name="Culley D."/>
            <person name="Daum C."/>
            <person name="Ezra D."/>
            <person name="Gonzalez J."/>
            <person name="Henrissat B."/>
            <person name="Kuo A."/>
            <person name="Liang C."/>
            <person name="Lipzen A."/>
            <person name="Lutzoni F."/>
            <person name="Magnuson J."/>
            <person name="Mondo S."/>
            <person name="Nolan M."/>
            <person name="Ohm R."/>
            <person name="Pangilinan J."/>
            <person name="Park H.-J."/>
            <person name="Ramirez L."/>
            <person name="Alfaro M."/>
            <person name="Sun H."/>
            <person name="Tritt A."/>
            <person name="Yoshinaga Y."/>
            <person name="Zwiers L.-H."/>
            <person name="Turgeon B."/>
            <person name="Goodwin S."/>
            <person name="Spatafora J."/>
            <person name="Crous P."/>
            <person name="Grigoriev I."/>
        </authorList>
    </citation>
    <scope>NUCLEOTIDE SEQUENCE</scope>
    <source>
        <strain evidence="2">ATCC 16933</strain>
    </source>
</reference>
<sequence length="292" mass="32509">MESGQLSSTAELEPEDSSGQQPSTEPKNITQCSKRAASSQFCKWGVRGDVTHLQHGMLDGKPASLIGFDFRLLDGGDGNRFSQVKVVLSFYSEPGGEASGKACETAKWPEVKVFAPKLLHGPATRTKHINAAGVSASLAGPVHFIHPQLELFKSKHVEYVRDYRLEVKGTRWSSDKRMEHDNMVVWEVRENSRQGDGVPKELRFAVLVQHEARPFVGTVKMQVTTKWGLRLFGWPWTRPHPLLFQPSAAVGVPIDVGSFGELADGHWKGLADFYGPLESCRWTEKSKLERQT</sequence>